<dbReference type="PROSITE" id="PS50943">
    <property type="entry name" value="HTH_CROC1"/>
    <property type="match status" value="1"/>
</dbReference>
<keyword evidence="1 3" id="KW-0238">DNA-binding</keyword>
<accession>A0A076G7K8</accession>
<dbReference type="GeneID" id="20283288"/>
<dbReference type="RefSeq" id="YP_009056474.1">
    <property type="nucleotide sequence ID" value="NC_024792.1"/>
</dbReference>
<dbReference type="OrthoDB" id="21470at10239"/>
<sequence>MTTVLNKPAKTNKPKEGVRMKTVKRLRKFRMDSGYSINTLAAKLGVDSSTISYWESGKRFPRRNVLEQLEDLFNVSYRELFDDLTKAEMKEIENRMTNMYKTNEWY</sequence>
<protein>
    <submittedName>
        <fullName evidence="3">Lambda repressor-like DNA-binding protein</fullName>
    </submittedName>
</protein>
<name>A0A076G7K8_9CAUD</name>
<dbReference type="Proteomes" id="UP000028664">
    <property type="component" value="Segment"/>
</dbReference>
<proteinExistence type="predicted"/>
<keyword evidence="4" id="KW-1185">Reference proteome</keyword>
<dbReference type="CDD" id="cd00093">
    <property type="entry name" value="HTH_XRE"/>
    <property type="match status" value="1"/>
</dbReference>
<evidence type="ECO:0000259" key="2">
    <source>
        <dbReference type="PROSITE" id="PS50943"/>
    </source>
</evidence>
<dbReference type="InterPro" id="IPR010982">
    <property type="entry name" value="Lambda_DNA-bd_dom_sf"/>
</dbReference>
<dbReference type="PANTHER" id="PTHR46558">
    <property type="entry name" value="TRACRIPTIONAL REGULATORY PROTEIN-RELATED-RELATED"/>
    <property type="match status" value="1"/>
</dbReference>
<feature type="domain" description="HTH cro/C1-type" evidence="2">
    <location>
        <begin position="26"/>
        <end position="80"/>
    </location>
</feature>
<dbReference type="GO" id="GO:0003677">
    <property type="term" value="F:DNA binding"/>
    <property type="evidence" value="ECO:0007669"/>
    <property type="project" value="UniProtKB-KW"/>
</dbReference>
<evidence type="ECO:0000313" key="4">
    <source>
        <dbReference type="Proteomes" id="UP000028664"/>
    </source>
</evidence>
<dbReference type="KEGG" id="vg:20283288"/>
<evidence type="ECO:0000313" key="3">
    <source>
        <dbReference type="EMBL" id="AII28106.1"/>
    </source>
</evidence>
<dbReference type="SUPFAM" id="SSF47413">
    <property type="entry name" value="lambda repressor-like DNA-binding domains"/>
    <property type="match status" value="1"/>
</dbReference>
<dbReference type="PANTHER" id="PTHR46558:SF4">
    <property type="entry name" value="DNA-BIDING PHAGE PROTEIN"/>
    <property type="match status" value="1"/>
</dbReference>
<dbReference type="Gene3D" id="1.10.260.40">
    <property type="entry name" value="lambda repressor-like DNA-binding domains"/>
    <property type="match status" value="1"/>
</dbReference>
<evidence type="ECO:0000256" key="1">
    <source>
        <dbReference type="ARBA" id="ARBA00023125"/>
    </source>
</evidence>
<reference evidence="3 4" key="1">
    <citation type="submission" date="2014-06" db="EMBL/GenBank/DDBJ databases">
        <title>Bioinformatic genomic analysis of Bacillus phage Bobb.</title>
        <authorList>
            <person name="Lewis H.M.N."/>
            <person name="Temple L."/>
            <person name="Barth R.N."/>
            <person name="Bowles K.M."/>
            <person name="Churchin D.I."/>
            <person name="Scott-Croshaw C."/>
            <person name="Glasgow G.H."/>
            <person name="Gloe M.W."/>
            <person name="McGough T.M."/>
            <person name="Nutbrown S.A."/>
            <person name="Romulus S.R."/>
            <person name="Sanders K.A.M."/>
            <person name="Diachok C.R."/>
            <person name="Serigano J.P."/>
            <person name="Shin D."/>
            <person name="Suresh M.H."/>
            <person name="Conner A.R.N."/>
            <person name="Korba R.M."/>
            <person name="Livermore R.J."/>
            <person name="Rohlf M.B."/>
            <person name="Utterback S.D."/>
            <person name="Wilson V.E."/>
        </authorList>
    </citation>
    <scope>NUCLEOTIDE SEQUENCE [LARGE SCALE GENOMIC DNA]</scope>
</reference>
<organism evidence="3 4">
    <name type="scientific">Bacillus phage Bobb</name>
    <dbReference type="NCBI Taxonomy" id="1527469"/>
    <lineage>
        <taxon>Viruses</taxon>
        <taxon>Duplodnaviria</taxon>
        <taxon>Heunggongvirae</taxon>
        <taxon>Uroviricota</taxon>
        <taxon>Caudoviricetes</taxon>
        <taxon>Herelleviridae</taxon>
        <taxon>Bastillevirinae</taxon>
        <taxon>Agatevirus</taxon>
        <taxon>Agatevirus bobb</taxon>
    </lineage>
</organism>
<dbReference type="SMART" id="SM00530">
    <property type="entry name" value="HTH_XRE"/>
    <property type="match status" value="1"/>
</dbReference>
<dbReference type="Pfam" id="PF01381">
    <property type="entry name" value="HTH_3"/>
    <property type="match status" value="1"/>
</dbReference>
<dbReference type="EMBL" id="KM051843">
    <property type="protein sequence ID" value="AII28106.1"/>
    <property type="molecule type" value="Genomic_DNA"/>
</dbReference>
<dbReference type="InterPro" id="IPR001387">
    <property type="entry name" value="Cro/C1-type_HTH"/>
</dbReference>